<dbReference type="PANTHER" id="PTHR34861">
    <property type="match status" value="1"/>
</dbReference>
<name>A0ABS9L9P2_9MICC</name>
<dbReference type="SUPFAM" id="SSF102198">
    <property type="entry name" value="Putative cyclase"/>
    <property type="match status" value="1"/>
</dbReference>
<proteinExistence type="predicted"/>
<dbReference type="InterPro" id="IPR007325">
    <property type="entry name" value="KFase/CYL"/>
</dbReference>
<accession>A0ABS9L9P2</accession>
<gene>
    <name evidence="1" type="ORF">LVY72_16000</name>
</gene>
<dbReference type="RefSeq" id="WP_237822672.1">
    <property type="nucleotide sequence ID" value="NZ_JAKLTQ010000013.1"/>
</dbReference>
<dbReference type="EMBL" id="JAKLTQ010000013">
    <property type="protein sequence ID" value="MCG2623400.1"/>
    <property type="molecule type" value="Genomic_DNA"/>
</dbReference>
<comment type="caution">
    <text evidence="1">The sequence shown here is derived from an EMBL/GenBank/DDBJ whole genome shotgun (WGS) entry which is preliminary data.</text>
</comment>
<reference evidence="1" key="1">
    <citation type="submission" date="2022-01" db="EMBL/GenBank/DDBJ databases">
        <authorList>
            <person name="Jo J.-H."/>
            <person name="Im W.-T."/>
        </authorList>
    </citation>
    <scope>NUCLEOTIDE SEQUENCE</scope>
    <source>
        <strain evidence="1">I2-34</strain>
    </source>
</reference>
<dbReference type="InterPro" id="IPR037175">
    <property type="entry name" value="KFase_sf"/>
</dbReference>
<dbReference type="Proteomes" id="UP001165368">
    <property type="component" value="Unassembled WGS sequence"/>
</dbReference>
<organism evidence="1 2">
    <name type="scientific">Arthrobacter hankyongi</name>
    <dbReference type="NCBI Taxonomy" id="2904801"/>
    <lineage>
        <taxon>Bacteria</taxon>
        <taxon>Bacillati</taxon>
        <taxon>Actinomycetota</taxon>
        <taxon>Actinomycetes</taxon>
        <taxon>Micrococcales</taxon>
        <taxon>Micrococcaceae</taxon>
        <taxon>Arthrobacter</taxon>
    </lineage>
</organism>
<evidence type="ECO:0000313" key="1">
    <source>
        <dbReference type="EMBL" id="MCG2623400.1"/>
    </source>
</evidence>
<keyword evidence="2" id="KW-1185">Reference proteome</keyword>
<protein>
    <submittedName>
        <fullName evidence="1">Cyclase family protein</fullName>
    </submittedName>
</protein>
<dbReference type="Pfam" id="PF04199">
    <property type="entry name" value="Cyclase"/>
    <property type="match status" value="1"/>
</dbReference>
<dbReference type="Gene3D" id="3.50.30.50">
    <property type="entry name" value="Putative cyclase"/>
    <property type="match status" value="1"/>
</dbReference>
<evidence type="ECO:0000313" key="2">
    <source>
        <dbReference type="Proteomes" id="UP001165368"/>
    </source>
</evidence>
<sequence length="316" mass="33712">MTARTVLGRPRYDGLPRAGDAPAGSSWGLWDEPALGALNALTPAQVLAAAATVRNGEVYPLDLPQGFIDPPLFGRPAAEHVVTGTEEELARDDLLNGWNTQGSSHWDGFRHIRDPLGFYGGIPGAGHGIEAWSRHGIVARAVVADVAGFRARAGDPIDATRPVCIDVDLLERTLAAQESVLREGDVLMLRTGWLDWYKRADRRARAEAADRNLLQAPGLLADEATARWLWDAGVCAVAADNPSVEVWPLLTGARGDEPCLHIRLLAQLGIPMGELWDLDALAAASAADGRWDGMLVSSPLPLPNGCASPANAVVIR</sequence>